<dbReference type="OrthoDB" id="7549700at2"/>
<dbReference type="InterPro" id="IPR016913">
    <property type="entry name" value="UCP029215"/>
</dbReference>
<sequence>MNFTDTVTVAGTRRTGDGYLVADARIARTGIQSYSGAEIGRPEMHAVRIYRPGTEVFSDDTLKSAAHRPVTNEHPPEMVTSENWKKYSVGQTGDEIAGEGIFLRVPLMVSDEAAIQDIESGKQELSAGYVCDVDFTAGVTPAGEAYDAIQRNIRINHIAIVRRGRAGSKVRIGDAAAPWGCSPLAAPRPISDHHQSKEGMMPTKTMTIDGIDIKVSDQAAEIITTLQQRLADAEVAHQKAIAVRDAELDALKSALPSDAEIDRKAEARADLIGLAKAVAGNIKTSGLTDAAIRKAVVIAKAGESAVQGRSDAYIDARFDMLAEGLREKPDLFADAVKDGINSTQTSMSSAFTAYAAMVRDLQSAHLAANPT</sequence>
<gene>
    <name evidence="1" type="ORF">GA0061101_15013</name>
</gene>
<dbReference type="RefSeq" id="WP_092577531.1">
    <property type="nucleotide sequence ID" value="NZ_FMAF01000050.1"/>
</dbReference>
<protein>
    <recommendedName>
        <fullName evidence="3">DUF2213 domain-containing protein</fullName>
    </recommendedName>
</protein>
<dbReference type="PIRSF" id="PIRSF029215">
    <property type="entry name" value="UCP029215"/>
    <property type="match status" value="1"/>
</dbReference>
<dbReference type="Proteomes" id="UP000199205">
    <property type="component" value="Unassembled WGS sequence"/>
</dbReference>
<dbReference type="EMBL" id="FMAF01000050">
    <property type="protein sequence ID" value="SCB52471.1"/>
    <property type="molecule type" value="Genomic_DNA"/>
</dbReference>
<dbReference type="Pfam" id="PF09979">
    <property type="entry name" value="DUF2213"/>
    <property type="match status" value="1"/>
</dbReference>
<reference evidence="1 2" key="1">
    <citation type="submission" date="2016-08" db="EMBL/GenBank/DDBJ databases">
        <authorList>
            <person name="Seilhamer J.J."/>
        </authorList>
    </citation>
    <scope>NUCLEOTIDE SEQUENCE [LARGE SCALE GENOMIC DNA]</scope>
    <source>
        <strain evidence="1 2">P1-7</strain>
    </source>
</reference>
<dbReference type="AlphaFoldDB" id="A0A1C3XJL3"/>
<name>A0A1C3XJL3_9HYPH</name>
<evidence type="ECO:0000313" key="2">
    <source>
        <dbReference type="Proteomes" id="UP000199205"/>
    </source>
</evidence>
<evidence type="ECO:0008006" key="3">
    <source>
        <dbReference type="Google" id="ProtNLM"/>
    </source>
</evidence>
<evidence type="ECO:0000313" key="1">
    <source>
        <dbReference type="EMBL" id="SCB52471.1"/>
    </source>
</evidence>
<accession>A0A1C3XJL3</accession>
<proteinExistence type="predicted"/>
<organism evidence="1 2">
    <name type="scientific">Rhizobium lusitanum</name>
    <dbReference type="NCBI Taxonomy" id="293958"/>
    <lineage>
        <taxon>Bacteria</taxon>
        <taxon>Pseudomonadati</taxon>
        <taxon>Pseudomonadota</taxon>
        <taxon>Alphaproteobacteria</taxon>
        <taxon>Hyphomicrobiales</taxon>
        <taxon>Rhizobiaceae</taxon>
        <taxon>Rhizobium/Agrobacterium group</taxon>
        <taxon>Rhizobium</taxon>
    </lineage>
</organism>